<evidence type="ECO:0000313" key="3">
    <source>
        <dbReference type="Proteomes" id="UP000626109"/>
    </source>
</evidence>
<dbReference type="EMBL" id="CAJNNW010036466">
    <property type="protein sequence ID" value="CAE8734637.1"/>
    <property type="molecule type" value="Genomic_DNA"/>
</dbReference>
<dbReference type="Proteomes" id="UP000626109">
    <property type="component" value="Unassembled WGS sequence"/>
</dbReference>
<feature type="transmembrane region" description="Helical" evidence="1">
    <location>
        <begin position="30"/>
        <end position="50"/>
    </location>
</feature>
<proteinExistence type="predicted"/>
<dbReference type="AlphaFoldDB" id="A0A813LNU3"/>
<evidence type="ECO:0000313" key="2">
    <source>
        <dbReference type="EMBL" id="CAE8734637.1"/>
    </source>
</evidence>
<name>A0A813LNU3_POLGL</name>
<keyword evidence="1" id="KW-0812">Transmembrane</keyword>
<keyword evidence="1" id="KW-1133">Transmembrane helix</keyword>
<organism evidence="2 3">
    <name type="scientific">Polarella glacialis</name>
    <name type="common">Dinoflagellate</name>
    <dbReference type="NCBI Taxonomy" id="89957"/>
    <lineage>
        <taxon>Eukaryota</taxon>
        <taxon>Sar</taxon>
        <taxon>Alveolata</taxon>
        <taxon>Dinophyceae</taxon>
        <taxon>Suessiales</taxon>
        <taxon>Suessiaceae</taxon>
        <taxon>Polarella</taxon>
    </lineage>
</organism>
<keyword evidence="1" id="KW-0472">Membrane</keyword>
<feature type="transmembrane region" description="Helical" evidence="1">
    <location>
        <begin position="57"/>
        <end position="81"/>
    </location>
</feature>
<evidence type="ECO:0000256" key="1">
    <source>
        <dbReference type="SAM" id="Phobius"/>
    </source>
</evidence>
<reference evidence="2" key="1">
    <citation type="submission" date="2021-02" db="EMBL/GenBank/DDBJ databases">
        <authorList>
            <person name="Dougan E. K."/>
            <person name="Rhodes N."/>
            <person name="Thang M."/>
            <person name="Chan C."/>
        </authorList>
    </citation>
    <scope>NUCLEOTIDE SEQUENCE</scope>
</reference>
<gene>
    <name evidence="2" type="ORF">PGLA2088_LOCUS47407</name>
</gene>
<accession>A0A813LNU3</accession>
<protein>
    <submittedName>
        <fullName evidence="2">Uncharacterized protein</fullName>
    </submittedName>
</protein>
<sequence>MWWCCCCCCFYLLGCFCVRGVVDVVFDVVVVVAVVVEVLLVVVVGGGCCFGGGDFFYISVLLFLLLLSRLLSVCGFCFQAGSERPLSRRSGESIRARMFFESGCKEFRLLVNGIHSLRLFV</sequence>
<comment type="caution">
    <text evidence="2">The sequence shown here is derived from an EMBL/GenBank/DDBJ whole genome shotgun (WGS) entry which is preliminary data.</text>
</comment>